<evidence type="ECO:0000313" key="4">
    <source>
        <dbReference type="Proteomes" id="UP001245370"/>
    </source>
</evidence>
<accession>A0A9W6CTX6</accession>
<dbReference type="EMBL" id="BSDO01000024">
    <property type="protein sequence ID" value="GLI25670.1"/>
    <property type="molecule type" value="Genomic_DNA"/>
</dbReference>
<proteinExistence type="predicted"/>
<evidence type="ECO:0000313" key="1">
    <source>
        <dbReference type="EMBL" id="GLI25670.1"/>
    </source>
</evidence>
<protein>
    <submittedName>
        <fullName evidence="1">Uncharacterized protein</fullName>
    </submittedName>
</protein>
<dbReference type="AlphaFoldDB" id="A0A9W6CTX6"/>
<organism evidence="1 3">
    <name type="scientific">Xanthobacter flavus</name>
    <dbReference type="NCBI Taxonomy" id="281"/>
    <lineage>
        <taxon>Bacteria</taxon>
        <taxon>Pseudomonadati</taxon>
        <taxon>Pseudomonadota</taxon>
        <taxon>Alphaproteobacteria</taxon>
        <taxon>Hyphomicrobiales</taxon>
        <taxon>Xanthobacteraceae</taxon>
        <taxon>Xanthobacter</taxon>
    </lineage>
</organism>
<dbReference type="GeneID" id="95766117"/>
<keyword evidence="4" id="KW-1185">Reference proteome</keyword>
<dbReference type="Proteomes" id="UP001245370">
    <property type="component" value="Unassembled WGS sequence"/>
</dbReference>
<reference evidence="1" key="1">
    <citation type="submission" date="2022-12" db="EMBL/GenBank/DDBJ databases">
        <title>Reference genome sequencing for broad-spectrum identification of bacterial and archaeal isolates by mass spectrometry.</title>
        <authorList>
            <person name="Sekiguchi Y."/>
            <person name="Tourlousse D.M."/>
        </authorList>
    </citation>
    <scope>NUCLEOTIDE SEQUENCE</scope>
    <source>
        <strain evidence="1">301</strain>
    </source>
</reference>
<sequence>MARVVQNQAEFNGQGAIGAAGRGPEGSLAGVYAGEAAGLDQLGDAFGRLADRQAATEGEMAGAKAGLEGKPELTGRSSIYGANYEMAALRTYADRLDTKQMEGTFAVYQQHRDDPGALAKGLADLKQKMLSEDVLEDPRARAIFERQFTRSATIYQREALERADTRMRQQVAADATTAYTTSGMNLQRLGRAAGLDPATDADLEEDLKRNDNILDRAVASGAVTPQSAAALKLRARKDLAEARVKGQFAKMPEADRPAFASKVMDEWQNGKGPLKDLDFEDASRLSADLERDLSADRVRKATASNVLEHQAQKIQRLSAQGYDIADTEWKQLESAAGRVDGGPQTVDRLRQEAATFRAWRNMRPDALDRALDQERAKLAKNGADELAASRLAAGETLLKEMRTQLAADPLGWAERTGTAQPVPLDLNDPGTAQVRIAQAQEVARHYNVAPVYLRPEDRAAISAAQAAGGQGMVATARAIVDGFGDLAPRVFAEASKEAPLLARVGALASSGAASTLMEDVATTLGNRATPGHKAPGWAEDKARHLAVAANEVYGSAFSASPSERETAETLARTAFETRVYRRGFVPKLDDTDTLKGFKQTLQEAAGASFDADGRQYGGVATRANAFQWHVGVWRMPWQGEEKVLVPPNMRADRFDRVVDAIRDEDLTRFGPVAGGKPLSADMVRLGHLVAVKPGQYLVAQGDPGGDDPQYVARADGRPYILDLDALEGALRSRVPSAYRGSR</sequence>
<reference evidence="2 4" key="2">
    <citation type="submission" date="2023-07" db="EMBL/GenBank/DDBJ databases">
        <title>Genomic Encyclopedia of Type Strains, Phase IV (KMG-IV): sequencing the most valuable type-strain genomes for metagenomic binning, comparative biology and taxonomic classification.</title>
        <authorList>
            <person name="Goeker M."/>
        </authorList>
    </citation>
    <scope>NUCLEOTIDE SEQUENCE [LARGE SCALE GENOMIC DNA]</scope>
    <source>
        <strain evidence="2 4">DSM 338</strain>
    </source>
</reference>
<evidence type="ECO:0000313" key="2">
    <source>
        <dbReference type="EMBL" id="MDR6331918.1"/>
    </source>
</evidence>
<dbReference type="Proteomes" id="UP001144397">
    <property type="component" value="Unassembled WGS sequence"/>
</dbReference>
<name>A0A9W6CTX6_XANFL</name>
<comment type="caution">
    <text evidence="1">The sequence shown here is derived from an EMBL/GenBank/DDBJ whole genome shotgun (WGS) entry which is preliminary data.</text>
</comment>
<dbReference type="EMBL" id="JAVDPY010000001">
    <property type="protein sequence ID" value="MDR6331918.1"/>
    <property type="molecule type" value="Genomic_DNA"/>
</dbReference>
<evidence type="ECO:0000313" key="3">
    <source>
        <dbReference type="Proteomes" id="UP001144397"/>
    </source>
</evidence>
<gene>
    <name evidence="2" type="ORF">GGQ86_000365</name>
    <name evidence="1" type="ORF">XFLAVUS301_53440</name>
</gene>
<dbReference type="RefSeq" id="WP_281810157.1">
    <property type="nucleotide sequence ID" value="NZ_BSDO01000024.1"/>
</dbReference>